<evidence type="ECO:0000259" key="1">
    <source>
        <dbReference type="Pfam" id="PF09361"/>
    </source>
</evidence>
<feature type="domain" description="Phasin" evidence="1">
    <location>
        <begin position="34"/>
        <end position="112"/>
    </location>
</feature>
<gene>
    <name evidence="2" type="ORF">AOPFMNJM_2673</name>
</gene>
<protein>
    <recommendedName>
        <fullName evidence="1">Phasin domain-containing protein</fullName>
    </recommendedName>
</protein>
<proteinExistence type="predicted"/>
<organism evidence="2 3">
    <name type="scientific">Methylobacterium jeotgali</name>
    <dbReference type="NCBI Taxonomy" id="381630"/>
    <lineage>
        <taxon>Bacteria</taxon>
        <taxon>Pseudomonadati</taxon>
        <taxon>Pseudomonadota</taxon>
        <taxon>Alphaproteobacteria</taxon>
        <taxon>Hyphomicrobiales</taxon>
        <taxon>Methylobacteriaceae</taxon>
        <taxon>Methylobacterium</taxon>
    </lineage>
</organism>
<name>A0ABQ4SXX4_9HYPH</name>
<evidence type="ECO:0000313" key="2">
    <source>
        <dbReference type="EMBL" id="GJE07345.1"/>
    </source>
</evidence>
<sequence>MTQPFQVPNELRDFAEKSVDQARTAVETLFSNAAKAAEQLQTSGHSFQSNLQGAVAKGFDFAQTNTHATFDFAQKVVRSKDLKEAYELQTEFLRSQIATFQAQAKELGSFAQPAR</sequence>
<reference evidence="2" key="1">
    <citation type="journal article" date="2021" name="Front. Microbiol.">
        <title>Comprehensive Comparative Genomics and Phenotyping of Methylobacterium Species.</title>
        <authorList>
            <person name="Alessa O."/>
            <person name="Ogura Y."/>
            <person name="Fujitani Y."/>
            <person name="Takami H."/>
            <person name="Hayashi T."/>
            <person name="Sahin N."/>
            <person name="Tani A."/>
        </authorList>
    </citation>
    <scope>NUCLEOTIDE SEQUENCE</scope>
    <source>
        <strain evidence="2">LMG 23639</strain>
    </source>
</reference>
<dbReference type="EMBL" id="BPQR01000043">
    <property type="protein sequence ID" value="GJE07345.1"/>
    <property type="molecule type" value="Genomic_DNA"/>
</dbReference>
<dbReference type="Proteomes" id="UP001055102">
    <property type="component" value="Unassembled WGS sequence"/>
</dbReference>
<dbReference type="NCBIfam" id="TIGR01985">
    <property type="entry name" value="phasin_2"/>
    <property type="match status" value="1"/>
</dbReference>
<keyword evidence="3" id="KW-1185">Reference proteome</keyword>
<dbReference type="Pfam" id="PF09361">
    <property type="entry name" value="Phasin_2"/>
    <property type="match status" value="1"/>
</dbReference>
<comment type="caution">
    <text evidence="2">The sequence shown here is derived from an EMBL/GenBank/DDBJ whole genome shotgun (WGS) entry which is preliminary data.</text>
</comment>
<accession>A0ABQ4SXX4</accession>
<evidence type="ECO:0000313" key="3">
    <source>
        <dbReference type="Proteomes" id="UP001055102"/>
    </source>
</evidence>
<reference evidence="2" key="2">
    <citation type="submission" date="2021-08" db="EMBL/GenBank/DDBJ databases">
        <authorList>
            <person name="Tani A."/>
            <person name="Ola A."/>
            <person name="Ogura Y."/>
            <person name="Katsura K."/>
            <person name="Hayashi T."/>
        </authorList>
    </citation>
    <scope>NUCLEOTIDE SEQUENCE</scope>
    <source>
        <strain evidence="2">LMG 23639</strain>
    </source>
</reference>
<dbReference type="InterPro" id="IPR018968">
    <property type="entry name" value="Phasin"/>
</dbReference>
<dbReference type="RefSeq" id="WP_238276500.1">
    <property type="nucleotide sequence ID" value="NZ_BPQR01000043.1"/>
</dbReference>
<dbReference type="InterPro" id="IPR010234">
    <property type="entry name" value="Phasin_subfam-2"/>
</dbReference>